<evidence type="ECO:0000313" key="2">
    <source>
        <dbReference type="EMBL" id="PKU66382.1"/>
    </source>
</evidence>
<organism evidence="2 3">
    <name type="scientific">Dendrobium catenatum</name>
    <dbReference type="NCBI Taxonomy" id="906689"/>
    <lineage>
        <taxon>Eukaryota</taxon>
        <taxon>Viridiplantae</taxon>
        <taxon>Streptophyta</taxon>
        <taxon>Embryophyta</taxon>
        <taxon>Tracheophyta</taxon>
        <taxon>Spermatophyta</taxon>
        <taxon>Magnoliopsida</taxon>
        <taxon>Liliopsida</taxon>
        <taxon>Asparagales</taxon>
        <taxon>Orchidaceae</taxon>
        <taxon>Epidendroideae</taxon>
        <taxon>Malaxideae</taxon>
        <taxon>Dendrobiinae</taxon>
        <taxon>Dendrobium</taxon>
    </lineage>
</organism>
<dbReference type="InterPro" id="IPR013103">
    <property type="entry name" value="RVT_2"/>
</dbReference>
<dbReference type="CDD" id="cd09272">
    <property type="entry name" value="RNase_HI_RT_Ty1"/>
    <property type="match status" value="1"/>
</dbReference>
<keyword evidence="3" id="KW-1185">Reference proteome</keyword>
<protein>
    <submittedName>
        <fullName evidence="2">Putative mitochondrial protein</fullName>
    </submittedName>
</protein>
<dbReference type="EMBL" id="KZ503270">
    <property type="protein sequence ID" value="PKU66382.1"/>
    <property type="molecule type" value="Genomic_DNA"/>
</dbReference>
<dbReference type="InterPro" id="IPR043502">
    <property type="entry name" value="DNA/RNA_pol_sf"/>
</dbReference>
<reference evidence="2 3" key="2">
    <citation type="journal article" date="2017" name="Nature">
        <title>The Apostasia genome and the evolution of orchids.</title>
        <authorList>
            <person name="Zhang G.Q."/>
            <person name="Liu K.W."/>
            <person name="Li Z."/>
            <person name="Lohaus R."/>
            <person name="Hsiao Y.Y."/>
            <person name="Niu S.C."/>
            <person name="Wang J.Y."/>
            <person name="Lin Y.C."/>
            <person name="Xu Q."/>
            <person name="Chen L.J."/>
            <person name="Yoshida K."/>
            <person name="Fujiwara S."/>
            <person name="Wang Z.W."/>
            <person name="Zhang Y.Q."/>
            <person name="Mitsuda N."/>
            <person name="Wang M."/>
            <person name="Liu G.H."/>
            <person name="Pecoraro L."/>
            <person name="Huang H.X."/>
            <person name="Xiao X.J."/>
            <person name="Lin M."/>
            <person name="Wu X.Y."/>
            <person name="Wu W.L."/>
            <person name="Chen Y.Y."/>
            <person name="Chang S.B."/>
            <person name="Sakamoto S."/>
            <person name="Ohme-Takagi M."/>
            <person name="Yagi M."/>
            <person name="Zeng S.J."/>
            <person name="Shen C.Y."/>
            <person name="Yeh C.M."/>
            <person name="Luo Y.B."/>
            <person name="Tsai W.C."/>
            <person name="Van de Peer Y."/>
            <person name="Liu Z.J."/>
        </authorList>
    </citation>
    <scope>NUCLEOTIDE SEQUENCE [LARGE SCALE GENOMIC DNA]</scope>
    <source>
        <tissue evidence="2">The whole plant</tissue>
    </source>
</reference>
<gene>
    <name evidence="2" type="ORF">MA16_Dca009624</name>
</gene>
<feature type="domain" description="Reverse transcriptase Ty1/copia-type" evidence="1">
    <location>
        <begin position="45"/>
        <end position="125"/>
    </location>
</feature>
<sequence length="363" mass="40268">MTSDCSNIQFPSGYNGPEAVSVANGSMIPIQNYGQGILPLPDSSLILIYMDDILITGNNSSSINNLLATLRSQFALKQLGQINLFLGIQVSRTESDFFLHQQHYAEKLLQEAGFINSKPCPTPITPTSRHQPSESTPFSDPTLYHRLAGSLQYLTITRPDIAYATNQACQHMQNPTTTNFNQLKRILRYINGTKSFGLPIAPGDTTLQTFTDADWASDLSDRKSISGTCTFLGPNLISWSVKKQLTVAKSSTEAEYRALSASVSEILWLRRLASELQLHQSSPTLIHCDNLSAIAIAKNPVFHARTKHIEIDYQFIRQHLAAGNILIQHIASHDQAEDILTKPFSSSCFDFLRHKLTVQPHNA</sequence>
<evidence type="ECO:0000313" key="3">
    <source>
        <dbReference type="Proteomes" id="UP000233837"/>
    </source>
</evidence>
<dbReference type="Proteomes" id="UP000233837">
    <property type="component" value="Unassembled WGS sequence"/>
</dbReference>
<dbReference type="SUPFAM" id="SSF56672">
    <property type="entry name" value="DNA/RNA polymerases"/>
    <property type="match status" value="1"/>
</dbReference>
<dbReference type="PANTHER" id="PTHR11439">
    <property type="entry name" value="GAG-POL-RELATED RETROTRANSPOSON"/>
    <property type="match status" value="1"/>
</dbReference>
<proteinExistence type="predicted"/>
<reference evidence="2 3" key="1">
    <citation type="journal article" date="2016" name="Sci. Rep.">
        <title>The Dendrobium catenatum Lindl. genome sequence provides insights into polysaccharide synthase, floral development and adaptive evolution.</title>
        <authorList>
            <person name="Zhang G.Q."/>
            <person name="Xu Q."/>
            <person name="Bian C."/>
            <person name="Tsai W.C."/>
            <person name="Yeh C.M."/>
            <person name="Liu K.W."/>
            <person name="Yoshida K."/>
            <person name="Zhang L.S."/>
            <person name="Chang S.B."/>
            <person name="Chen F."/>
            <person name="Shi Y."/>
            <person name="Su Y.Y."/>
            <person name="Zhang Y.Q."/>
            <person name="Chen L.J."/>
            <person name="Yin Y."/>
            <person name="Lin M."/>
            <person name="Huang H."/>
            <person name="Deng H."/>
            <person name="Wang Z.W."/>
            <person name="Zhu S.L."/>
            <person name="Zhao X."/>
            <person name="Deng C."/>
            <person name="Niu S.C."/>
            <person name="Huang J."/>
            <person name="Wang M."/>
            <person name="Liu G.H."/>
            <person name="Yang H.J."/>
            <person name="Xiao X.J."/>
            <person name="Hsiao Y.Y."/>
            <person name="Wu W.L."/>
            <person name="Chen Y.Y."/>
            <person name="Mitsuda N."/>
            <person name="Ohme-Takagi M."/>
            <person name="Luo Y.B."/>
            <person name="Van de Peer Y."/>
            <person name="Liu Z.J."/>
        </authorList>
    </citation>
    <scope>NUCLEOTIDE SEQUENCE [LARGE SCALE GENOMIC DNA]</scope>
    <source>
        <tissue evidence="2">The whole plant</tissue>
    </source>
</reference>
<evidence type="ECO:0000259" key="1">
    <source>
        <dbReference type="Pfam" id="PF07727"/>
    </source>
</evidence>
<name>A0A2I0VSJ7_9ASPA</name>
<dbReference type="Pfam" id="PF07727">
    <property type="entry name" value="RVT_2"/>
    <property type="match status" value="1"/>
</dbReference>
<accession>A0A2I0VSJ7</accession>
<dbReference type="AlphaFoldDB" id="A0A2I0VSJ7"/>
<dbReference type="PANTHER" id="PTHR11439:SF455">
    <property type="entry name" value="RLK (RECEPTOR-LIKE PROTEIN KINASE) 8, PUTATIVE-RELATED"/>
    <property type="match status" value="1"/>
</dbReference>